<dbReference type="RefSeq" id="WP_130424529.1">
    <property type="nucleotide sequence ID" value="NZ_SHKW01000003.1"/>
</dbReference>
<dbReference type="EMBL" id="SHKW01000003">
    <property type="protein sequence ID" value="RZU35252.1"/>
    <property type="molecule type" value="Genomic_DNA"/>
</dbReference>
<dbReference type="OrthoDB" id="119224at2"/>
<accession>A0A4Q7YD75</accession>
<gene>
    <name evidence="1" type="ORF">BDD14_6016</name>
</gene>
<dbReference type="Proteomes" id="UP000292958">
    <property type="component" value="Unassembled WGS sequence"/>
</dbReference>
<name>A0A4Q7YD75_9BACT</name>
<organism evidence="1 2">
    <name type="scientific">Edaphobacter modestus</name>
    <dbReference type="NCBI Taxonomy" id="388466"/>
    <lineage>
        <taxon>Bacteria</taxon>
        <taxon>Pseudomonadati</taxon>
        <taxon>Acidobacteriota</taxon>
        <taxon>Terriglobia</taxon>
        <taxon>Terriglobales</taxon>
        <taxon>Acidobacteriaceae</taxon>
        <taxon>Edaphobacter</taxon>
    </lineage>
</organism>
<comment type="caution">
    <text evidence="1">The sequence shown here is derived from an EMBL/GenBank/DDBJ whole genome shotgun (WGS) entry which is preliminary data.</text>
</comment>
<evidence type="ECO:0000313" key="1">
    <source>
        <dbReference type="EMBL" id="RZU35252.1"/>
    </source>
</evidence>
<dbReference type="AlphaFoldDB" id="A0A4Q7YD75"/>
<proteinExistence type="predicted"/>
<keyword evidence="2" id="KW-1185">Reference proteome</keyword>
<protein>
    <submittedName>
        <fullName evidence="1">Uncharacterized protein YjgD (DUF1641 family)</fullName>
    </submittedName>
</protein>
<reference evidence="1 2" key="1">
    <citation type="submission" date="2019-02" db="EMBL/GenBank/DDBJ databases">
        <title>Genomic Encyclopedia of Archaeal and Bacterial Type Strains, Phase II (KMG-II): from individual species to whole genera.</title>
        <authorList>
            <person name="Goeker M."/>
        </authorList>
    </citation>
    <scope>NUCLEOTIDE SEQUENCE [LARGE SCALE GENOMIC DNA]</scope>
    <source>
        <strain evidence="1 2">DSM 18101</strain>
    </source>
</reference>
<sequence length="173" mass="19073">MAMPVDFREFTPKDARNDLLRRLEQAPQEHVEALLSTYELLQRMHDKGLIDLANGLLSASDTVVERCADMALSREGVNGIRVTFMLINLLSALDVDRMHALLSGSDSQPPSMLKLGRDAMSSDARRGMAAAVGLLNIFGSALRKQTGESRPAATPHASFWKSLTSRFYDDPAR</sequence>
<evidence type="ECO:0000313" key="2">
    <source>
        <dbReference type="Proteomes" id="UP000292958"/>
    </source>
</evidence>